<dbReference type="RefSeq" id="WP_089690771.1">
    <property type="nucleotide sequence ID" value="NZ_FNWQ01000002.1"/>
</dbReference>
<accession>A0A1H6H7Q8</accession>
<dbReference type="Proteomes" id="UP000198561">
    <property type="component" value="Unassembled WGS sequence"/>
</dbReference>
<organism evidence="2 3">
    <name type="scientific">Chryseobacterium culicis</name>
    <dbReference type="NCBI Taxonomy" id="680127"/>
    <lineage>
        <taxon>Bacteria</taxon>
        <taxon>Pseudomonadati</taxon>
        <taxon>Bacteroidota</taxon>
        <taxon>Flavobacteriia</taxon>
        <taxon>Flavobacteriales</taxon>
        <taxon>Weeksellaceae</taxon>
        <taxon>Chryseobacterium group</taxon>
        <taxon>Chryseobacterium</taxon>
    </lineage>
</organism>
<dbReference type="EMBL" id="FNWQ01000002">
    <property type="protein sequence ID" value="SEH31516.1"/>
    <property type="molecule type" value="Genomic_DNA"/>
</dbReference>
<gene>
    <name evidence="2" type="ORF">SAMN05421593_1468</name>
</gene>
<proteinExistence type="predicted"/>
<dbReference type="SUPFAM" id="SSF52540">
    <property type="entry name" value="P-loop containing nucleoside triphosphate hydrolases"/>
    <property type="match status" value="1"/>
</dbReference>
<feature type="domain" description="Protein CR006 P-loop" evidence="1">
    <location>
        <begin position="160"/>
        <end position="367"/>
    </location>
</feature>
<dbReference type="InterPro" id="IPR026866">
    <property type="entry name" value="CR006_AAA"/>
</dbReference>
<dbReference type="InterPro" id="IPR027417">
    <property type="entry name" value="P-loop_NTPase"/>
</dbReference>
<evidence type="ECO:0000313" key="2">
    <source>
        <dbReference type="EMBL" id="SEH31516.1"/>
    </source>
</evidence>
<sequence>MGQTITEIAQSLKDANKKVQLIYAFNGTGKTRLSREFKELIAPKNPKTEEEEESGIKIMYYNAFTEDLFYWDNDLDYDVDRKLKIQPNGYTDWVLLEQGQETNITTHFQRYTNDKLTPKFNEQYTIKDEENDKDIIVPAYSEVRFSFERGDDSGSDFVKISKGEESCFIWSVFYSLLEQTINVLNVAEEDDRETDQFNHLQYVFIDDPVSSLDDTHLIELAVNIAELIKSSQSDLKFVITTHNPLFYNILFNEFNNSDSRYSYKPKYCIKKRLEKLEDGTFDIHIQSKDSPFSYHLFLLEELEKVRISGNIQKYHFNFLRNILEKTSTFLGYYEWKKLLPEDANGAREGYYKRILDLSSHSKFSGEETSALTTQEKDVFKHLVKEIKKLYKFKLNNDQEITEENVTV</sequence>
<dbReference type="OrthoDB" id="9795565at2"/>
<name>A0A1H6H7Q8_CHRCI</name>
<dbReference type="Gene3D" id="3.40.50.300">
    <property type="entry name" value="P-loop containing nucleotide triphosphate hydrolases"/>
    <property type="match status" value="1"/>
</dbReference>
<dbReference type="STRING" id="680127.SAMN05421593_1468"/>
<protein>
    <submittedName>
        <fullName evidence="2">AAA domain-containing protein</fullName>
    </submittedName>
</protein>
<dbReference type="Pfam" id="PF13166">
    <property type="entry name" value="AAA_13"/>
    <property type="match status" value="1"/>
</dbReference>
<dbReference type="AlphaFoldDB" id="A0A1H6H7Q8"/>
<evidence type="ECO:0000259" key="1">
    <source>
        <dbReference type="Pfam" id="PF13166"/>
    </source>
</evidence>
<evidence type="ECO:0000313" key="3">
    <source>
        <dbReference type="Proteomes" id="UP000198561"/>
    </source>
</evidence>
<reference evidence="2 3" key="1">
    <citation type="submission" date="2016-10" db="EMBL/GenBank/DDBJ databases">
        <authorList>
            <person name="de Groot N.N."/>
        </authorList>
    </citation>
    <scope>NUCLEOTIDE SEQUENCE [LARGE SCALE GENOMIC DNA]</scope>
    <source>
        <strain evidence="2 3">DSM 23031</strain>
    </source>
</reference>